<keyword evidence="1" id="KW-0812">Transmembrane</keyword>
<evidence type="ECO:0000313" key="3">
    <source>
        <dbReference type="Proteomes" id="UP000886653"/>
    </source>
</evidence>
<protein>
    <submittedName>
        <fullName evidence="2">Uncharacterized protein</fullName>
    </submittedName>
</protein>
<keyword evidence="1" id="KW-1133">Transmembrane helix</keyword>
<keyword evidence="3" id="KW-1185">Reference proteome</keyword>
<evidence type="ECO:0000256" key="1">
    <source>
        <dbReference type="SAM" id="Phobius"/>
    </source>
</evidence>
<dbReference type="AlphaFoldDB" id="A0A9P6NA58"/>
<feature type="transmembrane region" description="Helical" evidence="1">
    <location>
        <begin position="60"/>
        <end position="83"/>
    </location>
</feature>
<name>A0A9P6NA58_9BASI</name>
<dbReference type="Proteomes" id="UP000886653">
    <property type="component" value="Unassembled WGS sequence"/>
</dbReference>
<dbReference type="EMBL" id="MU167435">
    <property type="protein sequence ID" value="KAG0140552.1"/>
    <property type="molecule type" value="Genomic_DNA"/>
</dbReference>
<gene>
    <name evidence="2" type="ORF">CROQUDRAFT_99954</name>
</gene>
<evidence type="ECO:0000313" key="2">
    <source>
        <dbReference type="EMBL" id="KAG0140552.1"/>
    </source>
</evidence>
<comment type="caution">
    <text evidence="2">The sequence shown here is derived from an EMBL/GenBank/DDBJ whole genome shotgun (WGS) entry which is preliminary data.</text>
</comment>
<proteinExistence type="predicted"/>
<reference evidence="2" key="1">
    <citation type="submission" date="2013-11" db="EMBL/GenBank/DDBJ databases">
        <title>Genome sequence of the fusiform rust pathogen reveals effectors for host alternation and coevolution with pine.</title>
        <authorList>
            <consortium name="DOE Joint Genome Institute"/>
            <person name="Smith K."/>
            <person name="Pendleton A."/>
            <person name="Kubisiak T."/>
            <person name="Anderson C."/>
            <person name="Salamov A."/>
            <person name="Aerts A."/>
            <person name="Riley R."/>
            <person name="Clum A."/>
            <person name="Lindquist E."/>
            <person name="Ence D."/>
            <person name="Campbell M."/>
            <person name="Kronenberg Z."/>
            <person name="Feau N."/>
            <person name="Dhillon B."/>
            <person name="Hamelin R."/>
            <person name="Burleigh J."/>
            <person name="Smith J."/>
            <person name="Yandell M."/>
            <person name="Nelson C."/>
            <person name="Grigoriev I."/>
            <person name="Davis J."/>
        </authorList>
    </citation>
    <scope>NUCLEOTIDE SEQUENCE</scope>
    <source>
        <strain evidence="2">G11</strain>
    </source>
</reference>
<keyword evidence="1" id="KW-0472">Membrane</keyword>
<accession>A0A9P6NA58</accession>
<sequence length="208" mass="21977">MSHKSGWIVVYIIWEAHLSIASSICESLDGHFVSQYFEIFVITKIALAVLVLQLARLEPSNSSCCTCGLYLLMFSIFLFSSLIKASSSAKHSSSACPPWSVILVSFTFGVVKGEVGKFGFCDVILDSRASSECLSELGKISGDDSGDNCGSNQPNAVAVEPLLRVTPGSIGKAKLIPVTLVSITRIGLGANASETTDGESVAAQAHNL</sequence>
<feature type="transmembrane region" description="Helical" evidence="1">
    <location>
        <begin position="36"/>
        <end position="54"/>
    </location>
</feature>
<organism evidence="2 3">
    <name type="scientific">Cronartium quercuum f. sp. fusiforme G11</name>
    <dbReference type="NCBI Taxonomy" id="708437"/>
    <lineage>
        <taxon>Eukaryota</taxon>
        <taxon>Fungi</taxon>
        <taxon>Dikarya</taxon>
        <taxon>Basidiomycota</taxon>
        <taxon>Pucciniomycotina</taxon>
        <taxon>Pucciniomycetes</taxon>
        <taxon>Pucciniales</taxon>
        <taxon>Coleosporiaceae</taxon>
        <taxon>Cronartium</taxon>
    </lineage>
</organism>